<dbReference type="EMBL" id="JANRMS010001877">
    <property type="protein sequence ID" value="KAJ3525620.1"/>
    <property type="molecule type" value="Genomic_DNA"/>
</dbReference>
<name>A0ACC1RU87_9HYPO</name>
<accession>A0ACC1RU87</accession>
<comment type="caution">
    <text evidence="1">The sequence shown here is derived from an EMBL/GenBank/DDBJ whole genome shotgun (WGS) entry which is preliminary data.</text>
</comment>
<evidence type="ECO:0000313" key="2">
    <source>
        <dbReference type="Proteomes" id="UP001148629"/>
    </source>
</evidence>
<reference evidence="1" key="1">
    <citation type="submission" date="2022-08" db="EMBL/GenBank/DDBJ databases">
        <title>Genome Sequence of Fusarium decemcellulare.</title>
        <authorList>
            <person name="Buettner E."/>
        </authorList>
    </citation>
    <scope>NUCLEOTIDE SEQUENCE</scope>
    <source>
        <strain evidence="1">Babe19</strain>
    </source>
</reference>
<dbReference type="Proteomes" id="UP001148629">
    <property type="component" value="Unassembled WGS sequence"/>
</dbReference>
<proteinExistence type="predicted"/>
<evidence type="ECO:0000313" key="1">
    <source>
        <dbReference type="EMBL" id="KAJ3525620.1"/>
    </source>
</evidence>
<keyword evidence="2" id="KW-1185">Reference proteome</keyword>
<organism evidence="1 2">
    <name type="scientific">Fusarium decemcellulare</name>
    <dbReference type="NCBI Taxonomy" id="57161"/>
    <lineage>
        <taxon>Eukaryota</taxon>
        <taxon>Fungi</taxon>
        <taxon>Dikarya</taxon>
        <taxon>Ascomycota</taxon>
        <taxon>Pezizomycotina</taxon>
        <taxon>Sordariomycetes</taxon>
        <taxon>Hypocreomycetidae</taxon>
        <taxon>Hypocreales</taxon>
        <taxon>Nectriaceae</taxon>
        <taxon>Fusarium</taxon>
        <taxon>Fusarium decemcellulare species complex</taxon>
    </lineage>
</organism>
<sequence>MRQEALDIKRIGLGGGATGLERLFLALCRFQGTAFEAQTPDCQDAMSMGVLWSTGRPLGFLGGQGPASGRPLITMDGDASPLRECPQPSQPQGFPGTLRDITAAQPGVDAMTGAWASATATGTSARARTLLLSRGGLGVVRPCYSIALVAPELGLVVVDFRWMLEDEGASENHQPLEKDEVQMSLGSQGFLPGCETGGLGLLSQAWGKPNDERQGLCTLQFERAASEKRLGGDPGIGRLAAAGWWKMEMICGQGLLRGQHSS</sequence>
<gene>
    <name evidence="1" type="ORF">NM208_g11561</name>
</gene>
<protein>
    <submittedName>
        <fullName evidence="1">Uncharacterized protein</fullName>
    </submittedName>
</protein>